<proteinExistence type="predicted"/>
<accession>A0A0F9BBL3</accession>
<sequence>MLIKIKNYFVASLTHLERLTYKFIFEPENMDIKERRLYEESIKRWHDKANLTSDEAKRLLHIDNAVIACSKGKFDHIKHICKHKGVDYKK</sequence>
<protein>
    <submittedName>
        <fullName evidence="1">Uncharacterized protein</fullName>
    </submittedName>
</protein>
<organism evidence="1">
    <name type="scientific">marine sediment metagenome</name>
    <dbReference type="NCBI Taxonomy" id="412755"/>
    <lineage>
        <taxon>unclassified sequences</taxon>
        <taxon>metagenomes</taxon>
        <taxon>ecological metagenomes</taxon>
    </lineage>
</organism>
<dbReference type="EMBL" id="LAZR01038537">
    <property type="protein sequence ID" value="KKL19294.1"/>
    <property type="molecule type" value="Genomic_DNA"/>
</dbReference>
<name>A0A0F9BBL3_9ZZZZ</name>
<dbReference type="AlphaFoldDB" id="A0A0F9BBL3"/>
<comment type="caution">
    <text evidence="1">The sequence shown here is derived from an EMBL/GenBank/DDBJ whole genome shotgun (WGS) entry which is preliminary data.</text>
</comment>
<reference evidence="1" key="1">
    <citation type="journal article" date="2015" name="Nature">
        <title>Complex archaea that bridge the gap between prokaryotes and eukaryotes.</title>
        <authorList>
            <person name="Spang A."/>
            <person name="Saw J.H."/>
            <person name="Jorgensen S.L."/>
            <person name="Zaremba-Niedzwiedzka K."/>
            <person name="Martijn J."/>
            <person name="Lind A.E."/>
            <person name="van Eijk R."/>
            <person name="Schleper C."/>
            <person name="Guy L."/>
            <person name="Ettema T.J."/>
        </authorList>
    </citation>
    <scope>NUCLEOTIDE SEQUENCE</scope>
</reference>
<evidence type="ECO:0000313" key="1">
    <source>
        <dbReference type="EMBL" id="KKL19294.1"/>
    </source>
</evidence>
<gene>
    <name evidence="1" type="ORF">LCGC14_2466890</name>
</gene>
<feature type="non-terminal residue" evidence="1">
    <location>
        <position position="90"/>
    </location>
</feature>